<keyword evidence="2" id="KW-1185">Reference proteome</keyword>
<name>A0ABS4ENI1_9HYPH</name>
<gene>
    <name evidence="1" type="ORF">J2Z75_003031</name>
</gene>
<dbReference type="RefSeq" id="WP_209853561.1">
    <property type="nucleotide sequence ID" value="NZ_JAGGJV010000005.1"/>
</dbReference>
<reference evidence="1 2" key="1">
    <citation type="submission" date="2021-03" db="EMBL/GenBank/DDBJ databases">
        <title>Genomic Encyclopedia of Type Strains, Phase IV (KMG-IV): sequencing the most valuable type-strain genomes for metagenomic binning, comparative biology and taxonomic classification.</title>
        <authorList>
            <person name="Goeker M."/>
        </authorList>
    </citation>
    <scope>NUCLEOTIDE SEQUENCE [LARGE SCALE GENOMIC DNA]</scope>
    <source>
        <strain evidence="1 2">DSM 26427</strain>
    </source>
</reference>
<comment type="caution">
    <text evidence="1">The sequence shown here is derived from an EMBL/GenBank/DDBJ whole genome shotgun (WGS) entry which is preliminary data.</text>
</comment>
<dbReference type="Proteomes" id="UP000823786">
    <property type="component" value="Unassembled WGS sequence"/>
</dbReference>
<evidence type="ECO:0000313" key="1">
    <source>
        <dbReference type="EMBL" id="MBP1859514.1"/>
    </source>
</evidence>
<accession>A0ABS4ENI1</accession>
<dbReference type="EMBL" id="JAGGJV010000005">
    <property type="protein sequence ID" value="MBP1859514.1"/>
    <property type="molecule type" value="Genomic_DNA"/>
</dbReference>
<organism evidence="1 2">
    <name type="scientific">Rhizobium herbae</name>
    <dbReference type="NCBI Taxonomy" id="508661"/>
    <lineage>
        <taxon>Bacteria</taxon>
        <taxon>Pseudomonadati</taxon>
        <taxon>Pseudomonadota</taxon>
        <taxon>Alphaproteobacteria</taxon>
        <taxon>Hyphomicrobiales</taxon>
        <taxon>Rhizobiaceae</taxon>
        <taxon>Rhizobium/Agrobacterium group</taxon>
        <taxon>Rhizobium</taxon>
    </lineage>
</organism>
<protein>
    <submittedName>
        <fullName evidence="1">Uncharacterized protein</fullName>
    </submittedName>
</protein>
<evidence type="ECO:0000313" key="2">
    <source>
        <dbReference type="Proteomes" id="UP000823786"/>
    </source>
</evidence>
<sequence length="82" mass="9178">MQQAGNDNEKQRENLFLAVAHKSRSLQSSALAARQDLEESDFRKFADHRRPVEAAACIGRLPIAPPSMIFPVSDCADMEKKH</sequence>
<proteinExistence type="predicted"/>